<feature type="domain" description="CENP-V/GFA" evidence="5">
    <location>
        <begin position="203"/>
        <end position="323"/>
    </location>
</feature>
<evidence type="ECO:0000313" key="7">
    <source>
        <dbReference type="EMBL" id="AUW31205.1"/>
    </source>
</evidence>
<evidence type="ECO:0000259" key="5">
    <source>
        <dbReference type="PROSITE" id="PS51891"/>
    </source>
</evidence>
<evidence type="ECO:0000256" key="4">
    <source>
        <dbReference type="ARBA" id="ARBA00023239"/>
    </source>
</evidence>
<evidence type="ECO:0000256" key="2">
    <source>
        <dbReference type="ARBA" id="ARBA00022723"/>
    </source>
</evidence>
<dbReference type="InterPro" id="IPR006913">
    <property type="entry name" value="CENP-V/GFA"/>
</dbReference>
<dbReference type="InterPro" id="IPR011057">
    <property type="entry name" value="Mss4-like_sf"/>
</dbReference>
<evidence type="ECO:0000256" key="3">
    <source>
        <dbReference type="ARBA" id="ARBA00022833"/>
    </source>
</evidence>
<keyword evidence="2" id="KW-0479">Metal-binding</keyword>
<dbReference type="Gene3D" id="3.90.1590.10">
    <property type="entry name" value="glutathione-dependent formaldehyde- activating enzyme (gfa)"/>
    <property type="match status" value="2"/>
</dbReference>
<dbReference type="GO" id="GO:0046872">
    <property type="term" value="F:metal ion binding"/>
    <property type="evidence" value="ECO:0007669"/>
    <property type="project" value="UniProtKB-KW"/>
</dbReference>
<sequence>MGGSESITTLRFACACRKVTGSARIPTERLPLPFDICHCNDCRHQSGLLAASYSALPEGSTDIRFEGPVAEYRSSETVARSFCSHCGANVLFRDFNEPRPDIPTGIFDETKGFVELRSNHFLPDTKDGGLSAWLSDVPAFEGFPYRSKRVQPSDYEGSTSGLMGDTELEAYCHCKGVQFKITRPTGASKELSSPWPDLQKPYISGPPENKDDVKWWLRANDTKYLAGTCVCSSCRLASGFDIQTWAFIPKANIFQSNGDPLSFDIGTLKQYKSSEGTFREFCSKCGATVFWHCDQRPHLIDVSVGLLDASEGARCETWLEWWTDRVSFEEEAHNRELVSRLSAGLKRRANIGKPS</sequence>
<dbReference type="GO" id="GO:0016846">
    <property type="term" value="F:carbon-sulfur lyase activity"/>
    <property type="evidence" value="ECO:0007669"/>
    <property type="project" value="InterPro"/>
</dbReference>
<dbReference type="EMBL" id="KX264262">
    <property type="protein sequence ID" value="ANM86468.1"/>
    <property type="molecule type" value="Genomic_DNA"/>
</dbReference>
<dbReference type="PROSITE" id="PS51891">
    <property type="entry name" value="CENP_V_GFA"/>
    <property type="match status" value="2"/>
</dbReference>
<dbReference type="AlphaFoldDB" id="A0A1Z1C4F5"/>
<comment type="similarity">
    <text evidence="1">Belongs to the Gfa family.</text>
</comment>
<keyword evidence="4" id="KW-0456">Lyase</keyword>
<feature type="domain" description="CENP-V/GFA" evidence="5">
    <location>
        <begin position="10"/>
        <end position="134"/>
    </location>
</feature>
<dbReference type="PANTHER" id="PTHR33337:SF40">
    <property type="entry name" value="CENP-V_GFA DOMAIN-CONTAINING PROTEIN-RELATED"/>
    <property type="match status" value="1"/>
</dbReference>
<reference evidence="6" key="1">
    <citation type="submission" date="2016-05" db="EMBL/GenBank/DDBJ databases">
        <title>Lichen genome sequencing reveals its rich biosynthetic potential.</title>
        <authorList>
            <person name="Bertrand R.L."/>
            <person name="Abdel-Hameed M."/>
            <person name="Sorensen J.L."/>
        </authorList>
    </citation>
    <scope>NUCLEOTIDE SEQUENCE</scope>
</reference>
<keyword evidence="3" id="KW-0862">Zinc</keyword>
<name>A0A1Z1C4F5_CLAUC</name>
<protein>
    <submittedName>
        <fullName evidence="6">DUF636 domain protein</fullName>
    </submittedName>
</protein>
<dbReference type="PANTHER" id="PTHR33337">
    <property type="entry name" value="GFA DOMAIN-CONTAINING PROTEIN"/>
    <property type="match status" value="1"/>
</dbReference>
<reference evidence="7" key="2">
    <citation type="submission" date="2017-12" db="EMBL/GenBank/DDBJ databases">
        <title>Genome Sequencing Reveals a Rich Biosynthetic Potential.</title>
        <authorList>
            <person name="Bertrand R.L."/>
            <person name="Abdel-Hameed M.E."/>
            <person name="Sorensen J.L."/>
        </authorList>
    </citation>
    <scope>NUCLEOTIDE SEQUENCE</scope>
</reference>
<accession>A0A1Z1C4F5</accession>
<dbReference type="SUPFAM" id="SSF51316">
    <property type="entry name" value="Mss4-like"/>
    <property type="match status" value="2"/>
</dbReference>
<dbReference type="Pfam" id="PF04828">
    <property type="entry name" value="GFA"/>
    <property type="match status" value="2"/>
</dbReference>
<evidence type="ECO:0000313" key="6">
    <source>
        <dbReference type="EMBL" id="ANM86468.1"/>
    </source>
</evidence>
<organism evidence="6">
    <name type="scientific">Cladonia uncialis subsp. uncialis</name>
    <dbReference type="NCBI Taxonomy" id="180999"/>
    <lineage>
        <taxon>Eukaryota</taxon>
        <taxon>Fungi</taxon>
        <taxon>Dikarya</taxon>
        <taxon>Ascomycota</taxon>
        <taxon>Pezizomycotina</taxon>
        <taxon>Lecanoromycetes</taxon>
        <taxon>OSLEUM clade</taxon>
        <taxon>Lecanoromycetidae</taxon>
        <taxon>Lecanorales</taxon>
        <taxon>Lecanorineae</taxon>
        <taxon>Cladoniaceae</taxon>
        <taxon>Cladonia</taxon>
    </lineage>
</organism>
<evidence type="ECO:0000256" key="1">
    <source>
        <dbReference type="ARBA" id="ARBA00005495"/>
    </source>
</evidence>
<proteinExistence type="inferred from homology"/>
<dbReference type="EMBL" id="MG777497">
    <property type="protein sequence ID" value="AUW31205.1"/>
    <property type="molecule type" value="Genomic_DNA"/>
</dbReference>